<evidence type="ECO:0000313" key="7">
    <source>
        <dbReference type="Proteomes" id="UP000002008"/>
    </source>
</evidence>
<dbReference type="PANTHER" id="PTHR47506">
    <property type="entry name" value="TRANSCRIPTIONAL REGULATORY PROTEIN"/>
    <property type="match status" value="1"/>
</dbReference>
<keyword evidence="3" id="KW-0804">Transcription</keyword>
<dbReference type="Proteomes" id="UP000002008">
    <property type="component" value="Chromosome"/>
</dbReference>
<dbReference type="eggNOG" id="COG1309">
    <property type="taxonomic scope" value="Bacteria"/>
</dbReference>
<feature type="binding site" evidence="8">
    <location>
        <position position="110"/>
    </location>
    <ligand>
        <name>Mg(2+)</name>
        <dbReference type="ChEBI" id="CHEBI:18420"/>
    </ligand>
</feature>
<evidence type="ECO:0000313" key="6">
    <source>
        <dbReference type="EMBL" id="ABY35430.1"/>
    </source>
</evidence>
<organism evidence="6 7">
    <name type="scientific">Chloroflexus aurantiacus (strain ATCC 29366 / DSM 635 / J-10-fl)</name>
    <dbReference type="NCBI Taxonomy" id="324602"/>
    <lineage>
        <taxon>Bacteria</taxon>
        <taxon>Bacillati</taxon>
        <taxon>Chloroflexota</taxon>
        <taxon>Chloroflexia</taxon>
        <taxon>Chloroflexales</taxon>
        <taxon>Chloroflexineae</taxon>
        <taxon>Chloroflexaceae</taxon>
        <taxon>Chloroflexus</taxon>
    </lineage>
</organism>
<feature type="binding site" evidence="8">
    <location>
        <position position="113"/>
    </location>
    <ligand>
        <name>Mg(2+)</name>
        <dbReference type="ChEBI" id="CHEBI:18420"/>
    </ligand>
</feature>
<dbReference type="STRING" id="324602.Caur_2221"/>
<dbReference type="GO" id="GO:0003677">
    <property type="term" value="F:DNA binding"/>
    <property type="evidence" value="ECO:0007669"/>
    <property type="project" value="UniProtKB-UniRule"/>
</dbReference>
<dbReference type="InParanoid" id="A9WFT0"/>
<dbReference type="PDBsum" id="3QBM"/>
<dbReference type="EnsemblBacteria" id="ABY35430">
    <property type="protein sequence ID" value="ABY35430"/>
    <property type="gene ID" value="Caur_2221"/>
</dbReference>
<dbReference type="SUPFAM" id="SSF48498">
    <property type="entry name" value="Tetracyclin repressor-like, C-terminal domain"/>
    <property type="match status" value="1"/>
</dbReference>
<dbReference type="PANTHER" id="PTHR47506:SF3">
    <property type="entry name" value="HTH-TYPE TRANSCRIPTIONAL REGULATOR LMRA"/>
    <property type="match status" value="1"/>
</dbReference>
<dbReference type="InterPro" id="IPR036271">
    <property type="entry name" value="Tet_transcr_reg_TetR-rel_C_sf"/>
</dbReference>
<feature type="DNA-binding region" description="H-T-H motif" evidence="4">
    <location>
        <begin position="28"/>
        <end position="47"/>
    </location>
</feature>
<evidence type="ECO:0007829" key="8">
    <source>
        <dbReference type="PDB" id="3QBM"/>
    </source>
</evidence>
<gene>
    <name evidence="6" type="ordered locus">Caur_2221</name>
</gene>
<dbReference type="SMR" id="A9WFT0"/>
<reference evidence="7" key="1">
    <citation type="journal article" date="2011" name="BMC Genomics">
        <title>Complete genome sequence of the filamentous anoxygenic phototrophic bacterium Chloroflexus aurantiacus.</title>
        <authorList>
            <person name="Tang K.H."/>
            <person name="Barry K."/>
            <person name="Chertkov O."/>
            <person name="Dalin E."/>
            <person name="Han C.S."/>
            <person name="Hauser L.J."/>
            <person name="Honchak B.M."/>
            <person name="Karbach L.E."/>
            <person name="Land M.L."/>
            <person name="Lapidus A."/>
            <person name="Larimer F.W."/>
            <person name="Mikhailova N."/>
            <person name="Pitluck S."/>
            <person name="Pierson B.K."/>
            <person name="Blankenship R.E."/>
        </authorList>
    </citation>
    <scope>NUCLEOTIDE SEQUENCE [LARGE SCALE GENOMIC DNA]</scope>
    <source>
        <strain evidence="7">ATCC 29366 / DSM 635 / J-10-fl</strain>
    </source>
</reference>
<dbReference type="InterPro" id="IPR011075">
    <property type="entry name" value="TetR_C"/>
</dbReference>
<keyword evidence="8" id="KW-0479">Metal-binding</keyword>
<dbReference type="RefSeq" id="WP_012258084.1">
    <property type="nucleotide sequence ID" value="NC_010175.1"/>
</dbReference>
<dbReference type="PATRIC" id="fig|324602.8.peg.2517"/>
<reference evidence="8" key="2">
    <citation type="submission" date="2011-01" db="PDB data bank">
        <title>Crystal structure of a TetR transcriptional regulator (Caur_2221) from CHLOROFLEXUS AURANTIACUS J-10-FL at 1.80 A resolution.</title>
        <authorList>
            <consortium name="Joint Center for Structural Genomics (JCSG)"/>
        </authorList>
    </citation>
    <scope>X-RAY CRYSTALLOGRAPHY (1.80 ANGSTROMS) IN COMPLEX WITH MG(2+)</scope>
</reference>
<dbReference type="SUPFAM" id="SSF46689">
    <property type="entry name" value="Homeodomain-like"/>
    <property type="match status" value="1"/>
</dbReference>
<evidence type="ECO:0000256" key="1">
    <source>
        <dbReference type="ARBA" id="ARBA00023015"/>
    </source>
</evidence>
<sequence length="198" mass="21866">MRKGQETRERVVAQAAALFNVSGYAGTAISDIMAATGLEKGGIYRHFESKEQLALAAFDYAAEKVRERFAVGLAGHKHTVDTIIAFLDVFRSYAERPPLVGGCPILNTAIESDDTNPMLRERVRAVIDEWRETIRTLVQTGIARGEIRPEVDADRLALLIIATMEGAVMLARILETATPLEHAYTHLATYITQQVRLA</sequence>
<dbReference type="Pfam" id="PF00440">
    <property type="entry name" value="TetR_N"/>
    <property type="match status" value="1"/>
</dbReference>
<protein>
    <submittedName>
        <fullName evidence="6">Regulatory protein TetR</fullName>
    </submittedName>
</protein>
<dbReference type="EMBL" id="CP000909">
    <property type="protein sequence ID" value="ABY35430.1"/>
    <property type="molecule type" value="Genomic_DNA"/>
</dbReference>
<dbReference type="KEGG" id="cau:Caur_2221"/>
<feature type="binding site" evidence="8">
    <location>
        <position position="114"/>
    </location>
    <ligand>
        <name>Mg(2+)</name>
        <dbReference type="ChEBI" id="CHEBI:18420"/>
    </ligand>
</feature>
<name>A9WFT0_CHLAA</name>
<dbReference type="Gene3D" id="1.10.357.10">
    <property type="entry name" value="Tetracycline Repressor, domain 2"/>
    <property type="match status" value="1"/>
</dbReference>
<evidence type="ECO:0000256" key="4">
    <source>
        <dbReference type="PROSITE-ProRule" id="PRU00335"/>
    </source>
</evidence>
<dbReference type="AlphaFoldDB" id="A9WFT0"/>
<evidence type="ECO:0000256" key="2">
    <source>
        <dbReference type="ARBA" id="ARBA00023125"/>
    </source>
</evidence>
<keyword evidence="8" id="KW-0002">3D-structure</keyword>
<dbReference type="EvolutionaryTrace" id="A9WFT0"/>
<dbReference type="PRINTS" id="PR00455">
    <property type="entry name" value="HTHTETR"/>
</dbReference>
<accession>A9WFT0</accession>
<feature type="domain" description="HTH tetR-type" evidence="5">
    <location>
        <begin position="5"/>
        <end position="65"/>
    </location>
</feature>
<dbReference type="PROSITE" id="PS50977">
    <property type="entry name" value="HTH_TETR_2"/>
    <property type="match status" value="1"/>
</dbReference>
<dbReference type="PDB" id="3QBM">
    <property type="method" value="X-ray"/>
    <property type="resolution" value="1.80 A"/>
    <property type="chains" value="A/B=1-198"/>
</dbReference>
<dbReference type="InterPro" id="IPR009057">
    <property type="entry name" value="Homeodomain-like_sf"/>
</dbReference>
<keyword evidence="7" id="KW-1185">Reference proteome</keyword>
<proteinExistence type="evidence at protein level"/>
<evidence type="ECO:0000259" key="5">
    <source>
        <dbReference type="PROSITE" id="PS50977"/>
    </source>
</evidence>
<evidence type="ECO:0000256" key="3">
    <source>
        <dbReference type="ARBA" id="ARBA00023163"/>
    </source>
</evidence>
<dbReference type="FunCoup" id="A9WFT0">
    <property type="interactions" value="258"/>
</dbReference>
<keyword evidence="2 4" id="KW-0238">DNA-binding</keyword>
<dbReference type="InterPro" id="IPR001647">
    <property type="entry name" value="HTH_TetR"/>
</dbReference>
<dbReference type="Pfam" id="PF16925">
    <property type="entry name" value="TetR_C_13"/>
    <property type="match status" value="1"/>
</dbReference>
<dbReference type="GO" id="GO:0046872">
    <property type="term" value="F:metal ion binding"/>
    <property type="evidence" value="ECO:0007669"/>
    <property type="project" value="UniProtKB-KW"/>
</dbReference>
<dbReference type="HOGENOM" id="CLU_069356_28_1_0"/>
<keyword evidence="1" id="KW-0805">Transcription regulation</keyword>